<dbReference type="EMBL" id="MHKL01000021">
    <property type="protein sequence ID" value="OGY89327.1"/>
    <property type="molecule type" value="Genomic_DNA"/>
</dbReference>
<dbReference type="InterPro" id="IPR054696">
    <property type="entry name" value="GTP-eEF1A_C"/>
</dbReference>
<dbReference type="PROSITE" id="PS51722">
    <property type="entry name" value="G_TR_2"/>
    <property type="match status" value="1"/>
</dbReference>
<dbReference type="SUPFAM" id="SSF52540">
    <property type="entry name" value="P-loop containing nucleoside triphosphate hydrolases"/>
    <property type="match status" value="1"/>
</dbReference>
<name>A0A1G2BM57_9BACT</name>
<sequence length="426" mass="47443">MDKNYLKFVIVGHVDHGKSSLIGRLLYECGLIPEEKITEVKTVCAALGRPFEFCFLLDYLEEERQKNITIDTTQIFFNTVKRNYVIIDAPGHKEFLKNMITGSSQAEAAVLIVDAKEGVKEQTKRHAYLLSLLGISQLIVAVNKMDLVGYRQNRFNEVGNELLKHLTAVNLKPNFIIPISASEGDNIAKKSEKMGWNNGPAVLEALDSFKNKVDDENLPLRLPIQDVYPAPSGQGWTGVGVYDGMPVGQIESGILKKSEEIIILPANKKARVAEIKKWQPASPAGRRDLSESMAGDNVGVILEKNPDVNRGDVLCSLDRLPRVTADFKATIFWMSQKPLPIGEKFNLKLATQASEAQIKKIHKLMDSSSLELINRNDEIRETEVAEVEIETTKPLVFEDFNYLPPLGRFVIVKDEDIAGGGIITKN</sequence>
<evidence type="ECO:0000313" key="4">
    <source>
        <dbReference type="EMBL" id="OGY89327.1"/>
    </source>
</evidence>
<dbReference type="PANTHER" id="PTHR23115">
    <property type="entry name" value="TRANSLATION FACTOR"/>
    <property type="match status" value="1"/>
</dbReference>
<gene>
    <name evidence="4" type="ORF">A2927_00780</name>
</gene>
<dbReference type="InterPro" id="IPR027417">
    <property type="entry name" value="P-loop_NTPase"/>
</dbReference>
<protein>
    <recommendedName>
        <fullName evidence="3">Tr-type G domain-containing protein</fullName>
    </recommendedName>
</protein>
<dbReference type="SUPFAM" id="SSF50447">
    <property type="entry name" value="Translation proteins"/>
    <property type="match status" value="1"/>
</dbReference>
<dbReference type="AlphaFoldDB" id="A0A1G2BM57"/>
<dbReference type="PRINTS" id="PR00315">
    <property type="entry name" value="ELONGATNFCT"/>
</dbReference>
<dbReference type="InterPro" id="IPR009000">
    <property type="entry name" value="Transl_B-barrel_sf"/>
</dbReference>
<dbReference type="InterPro" id="IPR009001">
    <property type="entry name" value="Transl_elong_EF1A/Init_IF2_C"/>
</dbReference>
<dbReference type="STRING" id="1798550.A2927_00780"/>
<dbReference type="Gene3D" id="3.40.50.300">
    <property type="entry name" value="P-loop containing nucleotide triphosphate hydrolases"/>
    <property type="match status" value="1"/>
</dbReference>
<keyword evidence="1" id="KW-0547">Nucleotide-binding</keyword>
<evidence type="ECO:0000259" key="3">
    <source>
        <dbReference type="PROSITE" id="PS51722"/>
    </source>
</evidence>
<comment type="caution">
    <text evidence="4">The sequence shown here is derived from an EMBL/GenBank/DDBJ whole genome shotgun (WGS) entry which is preliminary data.</text>
</comment>
<reference evidence="4 5" key="1">
    <citation type="journal article" date="2016" name="Nat. Commun.">
        <title>Thousands of microbial genomes shed light on interconnected biogeochemical processes in an aquifer system.</title>
        <authorList>
            <person name="Anantharaman K."/>
            <person name="Brown C.T."/>
            <person name="Hug L.A."/>
            <person name="Sharon I."/>
            <person name="Castelle C.J."/>
            <person name="Probst A.J."/>
            <person name="Thomas B.C."/>
            <person name="Singh A."/>
            <person name="Wilkins M.J."/>
            <person name="Karaoz U."/>
            <person name="Brodie E.L."/>
            <person name="Williams K.H."/>
            <person name="Hubbard S.S."/>
            <person name="Banfield J.F."/>
        </authorList>
    </citation>
    <scope>NUCLEOTIDE SEQUENCE [LARGE SCALE GENOMIC DNA]</scope>
</reference>
<evidence type="ECO:0000256" key="1">
    <source>
        <dbReference type="ARBA" id="ARBA00022741"/>
    </source>
</evidence>
<dbReference type="GO" id="GO:0003924">
    <property type="term" value="F:GTPase activity"/>
    <property type="evidence" value="ECO:0007669"/>
    <property type="project" value="InterPro"/>
</dbReference>
<evidence type="ECO:0000256" key="2">
    <source>
        <dbReference type="ARBA" id="ARBA00023134"/>
    </source>
</evidence>
<feature type="domain" description="Tr-type G" evidence="3">
    <location>
        <begin position="3"/>
        <end position="218"/>
    </location>
</feature>
<keyword evidence="2" id="KW-0342">GTP-binding</keyword>
<dbReference type="Pfam" id="PF00009">
    <property type="entry name" value="GTP_EFTU"/>
    <property type="match status" value="1"/>
</dbReference>
<dbReference type="Gene3D" id="2.40.30.10">
    <property type="entry name" value="Translation factors"/>
    <property type="match status" value="2"/>
</dbReference>
<dbReference type="SUPFAM" id="SSF50465">
    <property type="entry name" value="EF-Tu/eEF-1alpha/eIF2-gamma C-terminal domain"/>
    <property type="match status" value="1"/>
</dbReference>
<dbReference type="InterPro" id="IPR000795">
    <property type="entry name" value="T_Tr_GTP-bd_dom"/>
</dbReference>
<accession>A0A1G2BM57</accession>
<organism evidence="4 5">
    <name type="scientific">Candidatus Komeilibacteria bacterium RIFCSPLOWO2_01_FULL_45_10</name>
    <dbReference type="NCBI Taxonomy" id="1798550"/>
    <lineage>
        <taxon>Bacteria</taxon>
        <taxon>Candidatus Komeiliibacteriota</taxon>
    </lineage>
</organism>
<dbReference type="InterPro" id="IPR050100">
    <property type="entry name" value="TRAFAC_GTPase_members"/>
</dbReference>
<dbReference type="GO" id="GO:0005525">
    <property type="term" value="F:GTP binding"/>
    <property type="evidence" value="ECO:0007669"/>
    <property type="project" value="UniProtKB-KW"/>
</dbReference>
<proteinExistence type="predicted"/>
<dbReference type="Pfam" id="PF22594">
    <property type="entry name" value="GTP-eEF1A_C"/>
    <property type="match status" value="1"/>
</dbReference>
<dbReference type="Proteomes" id="UP000178849">
    <property type="component" value="Unassembled WGS sequence"/>
</dbReference>
<evidence type="ECO:0000313" key="5">
    <source>
        <dbReference type="Proteomes" id="UP000178849"/>
    </source>
</evidence>